<accession>B7H8T1</accession>
<organism evidence="2 3">
    <name type="scientific">Bacillus cereus (strain B4264)</name>
    <dbReference type="NCBI Taxonomy" id="405532"/>
    <lineage>
        <taxon>Bacteria</taxon>
        <taxon>Bacillati</taxon>
        <taxon>Bacillota</taxon>
        <taxon>Bacilli</taxon>
        <taxon>Bacillales</taxon>
        <taxon>Bacillaceae</taxon>
        <taxon>Bacillus</taxon>
        <taxon>Bacillus cereus group</taxon>
    </lineage>
</organism>
<evidence type="ECO:0000313" key="3">
    <source>
        <dbReference type="Proteomes" id="UP000007096"/>
    </source>
</evidence>
<dbReference type="EMBL" id="CP001176">
    <property type="protein sequence ID" value="ACK60260.1"/>
    <property type="molecule type" value="Genomic_DNA"/>
</dbReference>
<dbReference type="HOGENOM" id="CLU_3304180_0_0_9"/>
<sequence length="39" mass="4533">MIIGSGNKVDPTKTPNCEETRLQEEKNDSERKRLRKFAI</sequence>
<dbReference type="KEGG" id="bcb:BCB4264_A3545"/>
<protein>
    <submittedName>
        <fullName evidence="2">Uncharacterized protein</fullName>
    </submittedName>
</protein>
<dbReference type="AlphaFoldDB" id="B7H8T1"/>
<reference evidence="2 3" key="1">
    <citation type="submission" date="2008-10" db="EMBL/GenBank/DDBJ databases">
        <title>Genome sequence of Bacillus cereus B4264.</title>
        <authorList>
            <person name="Dodson R.J."/>
            <person name="Durkin A.S."/>
            <person name="Rosovitz M.J."/>
            <person name="Rasko D.A."/>
            <person name="Hoffmaster A."/>
            <person name="Ravel J."/>
            <person name="Sutton G."/>
        </authorList>
    </citation>
    <scope>NUCLEOTIDE SEQUENCE [LARGE SCALE GENOMIC DNA]</scope>
    <source>
        <strain evidence="2 3">B4264</strain>
    </source>
</reference>
<dbReference type="Proteomes" id="UP000007096">
    <property type="component" value="Chromosome"/>
</dbReference>
<proteinExistence type="predicted"/>
<evidence type="ECO:0000313" key="2">
    <source>
        <dbReference type="EMBL" id="ACK60260.1"/>
    </source>
</evidence>
<feature type="region of interest" description="Disordered" evidence="1">
    <location>
        <begin position="1"/>
        <end position="39"/>
    </location>
</feature>
<name>B7H8T1_BACC4</name>
<evidence type="ECO:0000256" key="1">
    <source>
        <dbReference type="SAM" id="MobiDB-lite"/>
    </source>
</evidence>
<feature type="compositionally biased region" description="Basic and acidic residues" evidence="1">
    <location>
        <begin position="16"/>
        <end position="31"/>
    </location>
</feature>
<gene>
    <name evidence="2" type="ordered locus">BCB4264_A3545</name>
</gene>